<name>A0A9P4QZA6_9PLEO</name>
<accession>A0A9P4QZA6</accession>
<evidence type="ECO:0000313" key="3">
    <source>
        <dbReference type="EMBL" id="KAF2733834.1"/>
    </source>
</evidence>
<keyword evidence="1" id="KW-0560">Oxidoreductase</keyword>
<dbReference type="Gene3D" id="3.40.50.720">
    <property type="entry name" value="NAD(P)-binding Rossmann-like Domain"/>
    <property type="match status" value="1"/>
</dbReference>
<dbReference type="InterPro" id="IPR002347">
    <property type="entry name" value="SDR_fam"/>
</dbReference>
<dbReference type="SUPFAM" id="SSF51735">
    <property type="entry name" value="NAD(P)-binding Rossmann-fold domains"/>
    <property type="match status" value="1"/>
</dbReference>
<gene>
    <name evidence="3" type="ORF">EJ04DRAFT_512866</name>
</gene>
<dbReference type="GO" id="GO:0016491">
    <property type="term" value="F:oxidoreductase activity"/>
    <property type="evidence" value="ECO:0007669"/>
    <property type="project" value="UniProtKB-KW"/>
</dbReference>
<evidence type="ECO:0000313" key="4">
    <source>
        <dbReference type="Proteomes" id="UP000799444"/>
    </source>
</evidence>
<dbReference type="AlphaFoldDB" id="A0A9P4QZA6"/>
<dbReference type="EMBL" id="ML996155">
    <property type="protein sequence ID" value="KAF2733834.1"/>
    <property type="molecule type" value="Genomic_DNA"/>
</dbReference>
<evidence type="ECO:0000256" key="2">
    <source>
        <dbReference type="SAM" id="MobiDB-lite"/>
    </source>
</evidence>
<dbReference type="OrthoDB" id="2898509at2759"/>
<dbReference type="InterPro" id="IPR052228">
    <property type="entry name" value="Sec_Metab_Biosynth_Oxidored"/>
</dbReference>
<dbReference type="Pfam" id="PF00106">
    <property type="entry name" value="adh_short"/>
    <property type="match status" value="1"/>
</dbReference>
<evidence type="ECO:0008006" key="5">
    <source>
        <dbReference type="Google" id="ProtNLM"/>
    </source>
</evidence>
<keyword evidence="4" id="KW-1185">Reference proteome</keyword>
<comment type="caution">
    <text evidence="3">The sequence shown here is derived from an EMBL/GenBank/DDBJ whole genome shotgun (WGS) entry which is preliminary data.</text>
</comment>
<organism evidence="3 4">
    <name type="scientific">Polyplosphaeria fusca</name>
    <dbReference type="NCBI Taxonomy" id="682080"/>
    <lineage>
        <taxon>Eukaryota</taxon>
        <taxon>Fungi</taxon>
        <taxon>Dikarya</taxon>
        <taxon>Ascomycota</taxon>
        <taxon>Pezizomycotina</taxon>
        <taxon>Dothideomycetes</taxon>
        <taxon>Pleosporomycetidae</taxon>
        <taxon>Pleosporales</taxon>
        <taxon>Tetraplosphaeriaceae</taxon>
        <taxon>Polyplosphaeria</taxon>
    </lineage>
</organism>
<evidence type="ECO:0000256" key="1">
    <source>
        <dbReference type="ARBA" id="ARBA00023002"/>
    </source>
</evidence>
<protein>
    <recommendedName>
        <fullName evidence="5">NAD(P)-binding protein</fullName>
    </recommendedName>
</protein>
<dbReference type="PANTHER" id="PTHR47534:SF3">
    <property type="entry name" value="ALCOHOL DEHYDROGENASE-LIKE C-TERMINAL DOMAIN-CONTAINING PROTEIN"/>
    <property type="match status" value="1"/>
</dbReference>
<reference evidence="3" key="1">
    <citation type="journal article" date="2020" name="Stud. Mycol.">
        <title>101 Dothideomycetes genomes: a test case for predicting lifestyles and emergence of pathogens.</title>
        <authorList>
            <person name="Haridas S."/>
            <person name="Albert R."/>
            <person name="Binder M."/>
            <person name="Bloem J."/>
            <person name="Labutti K."/>
            <person name="Salamov A."/>
            <person name="Andreopoulos B."/>
            <person name="Baker S."/>
            <person name="Barry K."/>
            <person name="Bills G."/>
            <person name="Bluhm B."/>
            <person name="Cannon C."/>
            <person name="Castanera R."/>
            <person name="Culley D."/>
            <person name="Daum C."/>
            <person name="Ezra D."/>
            <person name="Gonzalez J."/>
            <person name="Henrissat B."/>
            <person name="Kuo A."/>
            <person name="Liang C."/>
            <person name="Lipzen A."/>
            <person name="Lutzoni F."/>
            <person name="Magnuson J."/>
            <person name="Mondo S."/>
            <person name="Nolan M."/>
            <person name="Ohm R."/>
            <person name="Pangilinan J."/>
            <person name="Park H.-J."/>
            <person name="Ramirez L."/>
            <person name="Alfaro M."/>
            <person name="Sun H."/>
            <person name="Tritt A."/>
            <person name="Yoshinaga Y."/>
            <person name="Zwiers L.-H."/>
            <person name="Turgeon B."/>
            <person name="Goodwin S."/>
            <person name="Spatafora J."/>
            <person name="Crous P."/>
            <person name="Grigoriev I."/>
        </authorList>
    </citation>
    <scope>NUCLEOTIDE SEQUENCE</scope>
    <source>
        <strain evidence="3">CBS 125425</strain>
    </source>
</reference>
<dbReference type="InterPro" id="IPR036291">
    <property type="entry name" value="NAD(P)-bd_dom_sf"/>
</dbReference>
<proteinExistence type="predicted"/>
<dbReference type="PANTHER" id="PTHR47534">
    <property type="entry name" value="YALI0E05731P"/>
    <property type="match status" value="1"/>
</dbReference>
<feature type="region of interest" description="Disordered" evidence="2">
    <location>
        <begin position="273"/>
        <end position="292"/>
    </location>
</feature>
<sequence length="342" mass="37677">MVLLDDVLASNAKISAALPPGLVAVFAGATTGIGESTLKTFVRYAIKPRIYLMARSSPSAQRVISECKEINPDADLHFVKVDLSFVKETDRACDEIKSREKTVNVIVLSAGELLLDRQLTKEGLHHFLTATYYTRLRIAQNFIPQLETASKTSPIARVLNVAGGTKEGEVDTTDLPALRMPFTRIRPHITSMISLVFETLSDQAPTVSFIHDFPGAVPTPLGHETPGFLGMLYRIFMWTLKYPLYRWVCVPIKESGERHVYLATSARYPPREGNAVGVPLQGGTDVESGTDGGKGSGMYAVDWDCDNRSSSVVPVLDRLRKKGVKELVWEHTNGEFVRIANS</sequence>
<dbReference type="Proteomes" id="UP000799444">
    <property type="component" value="Unassembled WGS sequence"/>
</dbReference>